<keyword evidence="2" id="KW-1185">Reference proteome</keyword>
<reference evidence="1 2" key="1">
    <citation type="journal article" date="2017" name="Curr. Biol.">
        <title>The Evolution of Venom by Co-option of Single-Copy Genes.</title>
        <authorList>
            <person name="Martinson E.O."/>
            <person name="Mrinalini"/>
            <person name="Kelkar Y.D."/>
            <person name="Chang C.H."/>
            <person name="Werren J.H."/>
        </authorList>
    </citation>
    <scope>NUCLEOTIDE SEQUENCE [LARGE SCALE GENOMIC DNA]</scope>
    <source>
        <strain evidence="1 2">Alberta</strain>
        <tissue evidence="1">Whole body</tissue>
    </source>
</reference>
<evidence type="ECO:0000313" key="1">
    <source>
        <dbReference type="EMBL" id="OXU16360.1"/>
    </source>
</evidence>
<protein>
    <submittedName>
        <fullName evidence="1">Uncharacterized protein</fullName>
    </submittedName>
</protein>
<dbReference type="Proteomes" id="UP000215335">
    <property type="component" value="Unassembled WGS sequence"/>
</dbReference>
<comment type="caution">
    <text evidence="1">The sequence shown here is derived from an EMBL/GenBank/DDBJ whole genome shotgun (WGS) entry which is preliminary data.</text>
</comment>
<gene>
    <name evidence="1" type="ORF">TSAR_013367</name>
</gene>
<dbReference type="OrthoDB" id="6430887at2759"/>
<dbReference type="AlphaFoldDB" id="A0A232EDC6"/>
<proteinExistence type="predicted"/>
<evidence type="ECO:0000313" key="2">
    <source>
        <dbReference type="Proteomes" id="UP000215335"/>
    </source>
</evidence>
<feature type="non-terminal residue" evidence="1">
    <location>
        <position position="1"/>
    </location>
</feature>
<organism evidence="1 2">
    <name type="scientific">Trichomalopsis sarcophagae</name>
    <dbReference type="NCBI Taxonomy" id="543379"/>
    <lineage>
        <taxon>Eukaryota</taxon>
        <taxon>Metazoa</taxon>
        <taxon>Ecdysozoa</taxon>
        <taxon>Arthropoda</taxon>
        <taxon>Hexapoda</taxon>
        <taxon>Insecta</taxon>
        <taxon>Pterygota</taxon>
        <taxon>Neoptera</taxon>
        <taxon>Endopterygota</taxon>
        <taxon>Hymenoptera</taxon>
        <taxon>Apocrita</taxon>
        <taxon>Proctotrupomorpha</taxon>
        <taxon>Chalcidoidea</taxon>
        <taxon>Pteromalidae</taxon>
        <taxon>Pteromalinae</taxon>
        <taxon>Trichomalopsis</taxon>
    </lineage>
</organism>
<dbReference type="EMBL" id="NNAY01006768">
    <property type="protein sequence ID" value="OXU16360.1"/>
    <property type="molecule type" value="Genomic_DNA"/>
</dbReference>
<accession>A0A232EDC6</accession>
<name>A0A232EDC6_9HYME</name>
<sequence>KTDIEKILTFPLTPVPISLCHLDGSICKTEKSALKSCFQLNDDSPHQVNIRIIDGFYLLHCMKEIPQNFINISKKNLQAITYNNVSEIHIIFDRYFSPSVKDYERSLKGGTSTDYIISGPEQIRPANFNKELRNDKFKEALVKFLISDWKNNEIATFIGNKIILLNFDYCYQYVVDDEGNVKKNNKP</sequence>